<sequence length="294" mass="31016">MTTYPFDWVDAFTTKPFGGNGCAVVYDDGALPVETCLAYTRETGLVECTFVGPSEIADLKVRYFLAEREIPFAGHPTIATVVSALSRKVVSGPKLSLETGAGVLEIDVSDDLIPQVAMTQNAPEFGVVLSADTVAAAVGLSADDIAAPPQVVSTGLPFVITILKDHNALKRAKLDAKALIKVREQAKHDDADMMEPYLVTLEGADDDGDTFARLLLAPPNPAEDPFTGSATGCAAAYLWHHGLIDAPDYVAQQGHWMGRPGQAAVSVLGSRDAIAGVKVTGQGRIVMRGDVLPV</sequence>
<dbReference type="GO" id="GO:0016853">
    <property type="term" value="F:isomerase activity"/>
    <property type="evidence" value="ECO:0007669"/>
    <property type="project" value="TreeGrafter"/>
</dbReference>
<feature type="active site" evidence="1">
    <location>
        <position position="47"/>
    </location>
</feature>
<dbReference type="Gene3D" id="3.10.310.10">
    <property type="entry name" value="Diaminopimelate Epimerase, Chain A, domain 1"/>
    <property type="match status" value="2"/>
</dbReference>
<accession>A0A6N6JBC3</accession>
<dbReference type="SUPFAM" id="SSF54506">
    <property type="entry name" value="Diaminopimelate epimerase-like"/>
    <property type="match status" value="1"/>
</dbReference>
<dbReference type="OrthoDB" id="9788221at2"/>
<dbReference type="Proteomes" id="UP000436822">
    <property type="component" value="Unassembled WGS sequence"/>
</dbReference>
<dbReference type="Pfam" id="PF02567">
    <property type="entry name" value="PhzC-PhzF"/>
    <property type="match status" value="1"/>
</dbReference>
<gene>
    <name evidence="2" type="ORF">KIN_04280</name>
</gene>
<proteinExistence type="predicted"/>
<evidence type="ECO:0000256" key="1">
    <source>
        <dbReference type="PIRSR" id="PIRSR016184-1"/>
    </source>
</evidence>
<dbReference type="RefSeq" id="WP_159804297.1">
    <property type="nucleotide sequence ID" value="NZ_BLJE01000001.1"/>
</dbReference>
<dbReference type="PANTHER" id="PTHR13774">
    <property type="entry name" value="PHENAZINE BIOSYNTHESIS PROTEIN"/>
    <property type="match status" value="1"/>
</dbReference>
<name>A0A6N6JBC3_9RHOB</name>
<dbReference type="InterPro" id="IPR003719">
    <property type="entry name" value="Phenazine_PhzF-like"/>
</dbReference>
<dbReference type="GO" id="GO:0005737">
    <property type="term" value="C:cytoplasm"/>
    <property type="evidence" value="ECO:0007669"/>
    <property type="project" value="TreeGrafter"/>
</dbReference>
<comment type="caution">
    <text evidence="2">The sequence shown here is derived from an EMBL/GenBank/DDBJ whole genome shotgun (WGS) entry which is preliminary data.</text>
</comment>
<keyword evidence="3" id="KW-1185">Reference proteome</keyword>
<dbReference type="PIRSF" id="PIRSF016184">
    <property type="entry name" value="PhzC_PhzF"/>
    <property type="match status" value="1"/>
</dbReference>
<organism evidence="2 3">
    <name type="scientific">Litoreibacter roseus</name>
    <dbReference type="NCBI Taxonomy" id="2601869"/>
    <lineage>
        <taxon>Bacteria</taxon>
        <taxon>Pseudomonadati</taxon>
        <taxon>Pseudomonadota</taxon>
        <taxon>Alphaproteobacteria</taxon>
        <taxon>Rhodobacterales</taxon>
        <taxon>Roseobacteraceae</taxon>
        <taxon>Litoreibacter</taxon>
    </lineage>
</organism>
<dbReference type="AlphaFoldDB" id="A0A6N6JBC3"/>
<dbReference type="NCBIfam" id="TIGR00654">
    <property type="entry name" value="PhzF_family"/>
    <property type="match status" value="1"/>
</dbReference>
<evidence type="ECO:0000313" key="2">
    <source>
        <dbReference type="EMBL" id="GFE63354.1"/>
    </source>
</evidence>
<dbReference type="EMBL" id="BLJE01000001">
    <property type="protein sequence ID" value="GFE63354.1"/>
    <property type="molecule type" value="Genomic_DNA"/>
</dbReference>
<protein>
    <submittedName>
        <fullName evidence="2">Diaminopimelate epimerase</fullName>
    </submittedName>
</protein>
<reference evidence="2 3" key="1">
    <citation type="submission" date="2019-12" db="EMBL/GenBank/DDBJ databases">
        <title>Litoreibacter badius sp. nov., a novel bacteriochlorophyll a-containing bacterium in the genus Litoreibacter.</title>
        <authorList>
            <person name="Kanamuro M."/>
            <person name="Takabe Y."/>
            <person name="Mori K."/>
            <person name="Takaichi S."/>
            <person name="Hanada S."/>
        </authorList>
    </citation>
    <scope>NUCLEOTIDE SEQUENCE [LARGE SCALE GENOMIC DNA]</scope>
    <source>
        <strain evidence="2 3">K6</strain>
    </source>
</reference>
<evidence type="ECO:0000313" key="3">
    <source>
        <dbReference type="Proteomes" id="UP000436822"/>
    </source>
</evidence>